<sequence>MNTQLQARLVHCHAPHEWLQQFASKFTLATHLRLLGVRVQLAPSCLIHHDVSPWYDRSSWRVGLLQCSHSLKRARQVRGQGRNCWEDTVVSKQVVERGEKATTSPVGLSNPKVKRRLARRWTKRSTTVPQRRDFRGVIGPLLSWRESIGRKRGRGGGECKGKLQVPRQGERAGAKELHKIGVDGLIIKIVESEGLWVDAGVLDQGTK</sequence>
<reference evidence="1 2" key="1">
    <citation type="journal article" date="2014" name="Agronomy (Basel)">
        <title>A Draft Genome Sequence for Ensete ventricosum, the Drought-Tolerant Tree Against Hunger.</title>
        <authorList>
            <person name="Harrison J."/>
            <person name="Moore K.A."/>
            <person name="Paszkiewicz K."/>
            <person name="Jones T."/>
            <person name="Grant M."/>
            <person name="Ambacheew D."/>
            <person name="Muzemil S."/>
            <person name="Studholme D.J."/>
        </authorList>
    </citation>
    <scope>NUCLEOTIDE SEQUENCE [LARGE SCALE GENOMIC DNA]</scope>
</reference>
<dbReference type="EMBL" id="AMZH03014570">
    <property type="protein sequence ID" value="RRT47412.1"/>
    <property type="molecule type" value="Genomic_DNA"/>
</dbReference>
<comment type="caution">
    <text evidence="1">The sequence shown here is derived from an EMBL/GenBank/DDBJ whole genome shotgun (WGS) entry which is preliminary data.</text>
</comment>
<name>A0A426Y6L8_ENSVE</name>
<dbReference type="AlphaFoldDB" id="A0A426Y6L8"/>
<dbReference type="Proteomes" id="UP000287651">
    <property type="component" value="Unassembled WGS sequence"/>
</dbReference>
<accession>A0A426Y6L8</accession>
<evidence type="ECO:0000313" key="2">
    <source>
        <dbReference type="Proteomes" id="UP000287651"/>
    </source>
</evidence>
<evidence type="ECO:0000313" key="1">
    <source>
        <dbReference type="EMBL" id="RRT47412.1"/>
    </source>
</evidence>
<proteinExistence type="predicted"/>
<organism evidence="1 2">
    <name type="scientific">Ensete ventricosum</name>
    <name type="common">Abyssinian banana</name>
    <name type="synonym">Musa ensete</name>
    <dbReference type="NCBI Taxonomy" id="4639"/>
    <lineage>
        <taxon>Eukaryota</taxon>
        <taxon>Viridiplantae</taxon>
        <taxon>Streptophyta</taxon>
        <taxon>Embryophyta</taxon>
        <taxon>Tracheophyta</taxon>
        <taxon>Spermatophyta</taxon>
        <taxon>Magnoliopsida</taxon>
        <taxon>Liliopsida</taxon>
        <taxon>Zingiberales</taxon>
        <taxon>Musaceae</taxon>
        <taxon>Ensete</taxon>
    </lineage>
</organism>
<gene>
    <name evidence="1" type="ORF">B296_00002511</name>
</gene>
<protein>
    <submittedName>
        <fullName evidence="1">Uncharacterized protein</fullName>
    </submittedName>
</protein>